<comment type="caution">
    <text evidence="2">The sequence shown here is derived from an EMBL/GenBank/DDBJ whole genome shotgun (WGS) entry which is preliminary data.</text>
</comment>
<dbReference type="Proteomes" id="UP000784294">
    <property type="component" value="Unassembled WGS sequence"/>
</dbReference>
<accession>A0A448WJS7</accession>
<gene>
    <name evidence="2" type="ORF">PXEA_LOCUS6885</name>
</gene>
<feature type="region of interest" description="Disordered" evidence="1">
    <location>
        <begin position="164"/>
        <end position="184"/>
    </location>
</feature>
<evidence type="ECO:0000256" key="1">
    <source>
        <dbReference type="SAM" id="MobiDB-lite"/>
    </source>
</evidence>
<feature type="region of interest" description="Disordered" evidence="1">
    <location>
        <begin position="66"/>
        <end position="146"/>
    </location>
</feature>
<proteinExistence type="predicted"/>
<feature type="compositionally biased region" description="Polar residues" evidence="1">
    <location>
        <begin position="66"/>
        <end position="97"/>
    </location>
</feature>
<keyword evidence="3" id="KW-1185">Reference proteome</keyword>
<name>A0A448WJS7_9PLAT</name>
<feature type="region of interest" description="Disordered" evidence="1">
    <location>
        <begin position="1"/>
        <end position="36"/>
    </location>
</feature>
<sequence length="184" mass="19494">MEELGGVEERDGEEVDEECVGENNEGSRAATTHDKVDHGAFDADDVAMSSSPSASLTAKVTDLLSRSLSPKLGSTSQTEGLRSTENLAITSGQLTRKSISAMNSGSGGSGSRVSPSPQANYLGSKNSLRRGGQRRSTSGHHQPYAVHAAPDAIVHCGMDSFTKSERLSKKREKVGITEELYKPD</sequence>
<feature type="compositionally biased region" description="Polar residues" evidence="1">
    <location>
        <begin position="117"/>
        <end position="126"/>
    </location>
</feature>
<evidence type="ECO:0000313" key="3">
    <source>
        <dbReference type="Proteomes" id="UP000784294"/>
    </source>
</evidence>
<feature type="compositionally biased region" description="Acidic residues" evidence="1">
    <location>
        <begin position="1"/>
        <end position="20"/>
    </location>
</feature>
<reference evidence="2" key="1">
    <citation type="submission" date="2018-11" db="EMBL/GenBank/DDBJ databases">
        <authorList>
            <consortium name="Pathogen Informatics"/>
        </authorList>
    </citation>
    <scope>NUCLEOTIDE SEQUENCE</scope>
</reference>
<dbReference type="AlphaFoldDB" id="A0A448WJS7"/>
<dbReference type="EMBL" id="CAAALY010017808">
    <property type="protein sequence ID" value="VEL13445.1"/>
    <property type="molecule type" value="Genomic_DNA"/>
</dbReference>
<evidence type="ECO:0000313" key="2">
    <source>
        <dbReference type="EMBL" id="VEL13445.1"/>
    </source>
</evidence>
<organism evidence="2 3">
    <name type="scientific">Protopolystoma xenopodis</name>
    <dbReference type="NCBI Taxonomy" id="117903"/>
    <lineage>
        <taxon>Eukaryota</taxon>
        <taxon>Metazoa</taxon>
        <taxon>Spiralia</taxon>
        <taxon>Lophotrochozoa</taxon>
        <taxon>Platyhelminthes</taxon>
        <taxon>Monogenea</taxon>
        <taxon>Polyopisthocotylea</taxon>
        <taxon>Polystomatidea</taxon>
        <taxon>Polystomatidae</taxon>
        <taxon>Protopolystoma</taxon>
    </lineage>
</organism>
<protein>
    <submittedName>
        <fullName evidence="2">Uncharacterized protein</fullName>
    </submittedName>
</protein>